<evidence type="ECO:0000259" key="3">
    <source>
        <dbReference type="Pfam" id="PF02769"/>
    </source>
</evidence>
<accession>A0ABT0GUY9</accession>
<dbReference type="SUPFAM" id="SSF56042">
    <property type="entry name" value="PurM C-terminal domain-like"/>
    <property type="match status" value="1"/>
</dbReference>
<evidence type="ECO:0000256" key="1">
    <source>
        <dbReference type="ARBA" id="ARBA00006243"/>
    </source>
</evidence>
<dbReference type="PIRSF" id="PIRSF005644">
    <property type="entry name" value="Hdrgns_mtr_HypE"/>
    <property type="match status" value="1"/>
</dbReference>
<dbReference type="SUPFAM" id="SSF55326">
    <property type="entry name" value="PurM N-terminal domain-like"/>
    <property type="match status" value="1"/>
</dbReference>
<dbReference type="PANTHER" id="PTHR30303">
    <property type="entry name" value="HYDROGENASE ISOENZYMES FORMATION PROTEIN HYPE"/>
    <property type="match status" value="1"/>
</dbReference>
<comment type="caution">
    <text evidence="4">The sequence shown here is derived from an EMBL/GenBank/DDBJ whole genome shotgun (WGS) entry which is preliminary data.</text>
</comment>
<dbReference type="InterPro" id="IPR016188">
    <property type="entry name" value="PurM-like_N"/>
</dbReference>
<dbReference type="InterPro" id="IPR036921">
    <property type="entry name" value="PurM-like_N_sf"/>
</dbReference>
<dbReference type="InterPro" id="IPR036676">
    <property type="entry name" value="PurM-like_C_sf"/>
</dbReference>
<dbReference type="NCBIfam" id="TIGR02124">
    <property type="entry name" value="hypE"/>
    <property type="match status" value="1"/>
</dbReference>
<keyword evidence="5" id="KW-1185">Reference proteome</keyword>
<feature type="domain" description="PurM-like C-terminal" evidence="3">
    <location>
        <begin position="171"/>
        <end position="321"/>
    </location>
</feature>
<evidence type="ECO:0000259" key="2">
    <source>
        <dbReference type="Pfam" id="PF00586"/>
    </source>
</evidence>
<protein>
    <submittedName>
        <fullName evidence="4">Hydrogenase expression/formation protein HypE</fullName>
    </submittedName>
</protein>
<dbReference type="CDD" id="cd02197">
    <property type="entry name" value="HypE"/>
    <property type="match status" value="1"/>
</dbReference>
<dbReference type="PANTHER" id="PTHR30303:SF0">
    <property type="entry name" value="CARBAMOYL DEHYDRATASE HYPE"/>
    <property type="match status" value="1"/>
</dbReference>
<dbReference type="Pfam" id="PF02769">
    <property type="entry name" value="AIRS_C"/>
    <property type="match status" value="1"/>
</dbReference>
<dbReference type="EMBL" id="JALNMJ010000007">
    <property type="protein sequence ID" value="MCK7612912.1"/>
    <property type="molecule type" value="Genomic_DNA"/>
</dbReference>
<gene>
    <name evidence="4" type="primary">hypE</name>
    <name evidence="4" type="ORF">M0H32_12120</name>
</gene>
<dbReference type="Gene3D" id="3.90.650.10">
    <property type="entry name" value="PurM-like C-terminal domain"/>
    <property type="match status" value="1"/>
</dbReference>
<organism evidence="4 5">
    <name type="scientific">Roseibium sediminicola</name>
    <dbReference type="NCBI Taxonomy" id="2933272"/>
    <lineage>
        <taxon>Bacteria</taxon>
        <taxon>Pseudomonadati</taxon>
        <taxon>Pseudomonadota</taxon>
        <taxon>Alphaproteobacteria</taxon>
        <taxon>Hyphomicrobiales</taxon>
        <taxon>Stappiaceae</taxon>
        <taxon>Roseibium</taxon>
    </lineage>
</organism>
<proteinExistence type="inferred from homology"/>
<evidence type="ECO:0000313" key="4">
    <source>
        <dbReference type="EMBL" id="MCK7612912.1"/>
    </source>
</evidence>
<dbReference type="Proteomes" id="UP001431221">
    <property type="component" value="Unassembled WGS sequence"/>
</dbReference>
<dbReference type="Pfam" id="PF00586">
    <property type="entry name" value="AIRS"/>
    <property type="match status" value="1"/>
</dbReference>
<name>A0ABT0GUY9_9HYPH</name>
<dbReference type="InterPro" id="IPR011854">
    <property type="entry name" value="HypE"/>
</dbReference>
<reference evidence="4" key="1">
    <citation type="submission" date="2022-04" db="EMBL/GenBank/DDBJ databases">
        <title>Roseibium sp. CAU 1639 isolated from mud.</title>
        <authorList>
            <person name="Kim W."/>
        </authorList>
    </citation>
    <scope>NUCLEOTIDE SEQUENCE</scope>
    <source>
        <strain evidence="4">CAU 1639</strain>
    </source>
</reference>
<sequence length="345" mass="35948">MTSMDTQTRFRTGAVDMTHGGGGRAMTELIKDLFHRHLKNPILDQGHDAAVFDAPPGRLVMSTDAHVISPLFFPGGDIGALSVHGTLNDIAMAGAKPLSLTASFILEEGFPLADLERIVMSMARTAREAGVPVVSGDTKVVEKGKGDGVFITTAGVGVLPEGVTISPAAAKPGQAVLLSGTIGDHGVAILSKRENLEFETELRSDSAALHGLVADMIAAVPGIAVLRDPTRGGLATALNEIAHASGAGVLLQEEAIPVAPDVEGACELLGLDPLYVANEGKLVCICEAADAGRLLEVMRSHPLGRQAARIGEIVEDPDHMVIMQTAFGGARVVDWLSGEQLPRIC</sequence>
<comment type="similarity">
    <text evidence="1">Belongs to the HypE family.</text>
</comment>
<dbReference type="InterPro" id="IPR010918">
    <property type="entry name" value="PurM-like_C_dom"/>
</dbReference>
<evidence type="ECO:0000313" key="5">
    <source>
        <dbReference type="Proteomes" id="UP001431221"/>
    </source>
</evidence>
<feature type="domain" description="PurM-like N-terminal" evidence="2">
    <location>
        <begin position="46"/>
        <end position="158"/>
    </location>
</feature>
<dbReference type="Gene3D" id="3.30.1330.10">
    <property type="entry name" value="PurM-like, N-terminal domain"/>
    <property type="match status" value="1"/>
</dbReference>